<dbReference type="AlphaFoldDB" id="A0A6H1PBT6"/>
<dbReference type="Proteomes" id="UP000501868">
    <property type="component" value="Chromosome"/>
</dbReference>
<protein>
    <submittedName>
        <fullName evidence="1">Uncharacterized protein</fullName>
    </submittedName>
</protein>
<gene>
    <name evidence="1" type="ORF">HFZ78_20995</name>
</gene>
<reference evidence="1 2" key="2">
    <citation type="submission" date="2020-04" db="EMBL/GenBank/DDBJ databases">
        <authorList>
            <person name="Fomenkov A."/>
            <person name="Anton B.P."/>
            <person name="Roberts R.J."/>
        </authorList>
    </citation>
    <scope>NUCLEOTIDE SEQUENCE [LARGE SCALE GENOMIC DNA]</scope>
    <source>
        <strain evidence="1 2">S2</strain>
    </source>
</reference>
<reference evidence="1 2" key="1">
    <citation type="submission" date="2020-04" db="EMBL/GenBank/DDBJ databases">
        <title>Genome-Wide Identification of 5-Methylcytosine Sites in Bacterial Genomes By High-Throughput Sequencing of MspJI Restriction Fragments.</title>
        <authorList>
            <person name="Wu V."/>
        </authorList>
    </citation>
    <scope>NUCLEOTIDE SEQUENCE [LARGE SCALE GENOMIC DNA]</scope>
    <source>
        <strain evidence="1 2">S2</strain>
    </source>
</reference>
<organism evidence="1 2">
    <name type="scientific">Priestia megaterium</name>
    <name type="common">Bacillus megaterium</name>
    <dbReference type="NCBI Taxonomy" id="1404"/>
    <lineage>
        <taxon>Bacteria</taxon>
        <taxon>Bacillati</taxon>
        <taxon>Bacillota</taxon>
        <taxon>Bacilli</taxon>
        <taxon>Bacillales</taxon>
        <taxon>Bacillaceae</taxon>
        <taxon>Priestia</taxon>
    </lineage>
</organism>
<name>A0A6H1PBT6_PRIMG</name>
<proteinExistence type="predicted"/>
<dbReference type="EMBL" id="CP051128">
    <property type="protein sequence ID" value="QIZ11056.1"/>
    <property type="molecule type" value="Genomic_DNA"/>
</dbReference>
<evidence type="ECO:0000313" key="1">
    <source>
        <dbReference type="EMBL" id="QIZ11056.1"/>
    </source>
</evidence>
<sequence>MKFKIHRCNCRKLWSVQTRKTKFTACSVLLEGSWSTELKPERKYNPKGFVTTHGKQDIIVNPQIEEVEKFEKIAKLIYDKKNVNFNVNEGESLFFAEDGTCYILKKLMK</sequence>
<accession>A0A6H1PBT6</accession>
<evidence type="ECO:0000313" key="2">
    <source>
        <dbReference type="Proteomes" id="UP000501868"/>
    </source>
</evidence>